<accession>A0A059BZM8</accession>
<organism evidence="2">
    <name type="scientific">Eucalyptus grandis</name>
    <name type="common">Flooded gum</name>
    <dbReference type="NCBI Taxonomy" id="71139"/>
    <lineage>
        <taxon>Eukaryota</taxon>
        <taxon>Viridiplantae</taxon>
        <taxon>Streptophyta</taxon>
        <taxon>Embryophyta</taxon>
        <taxon>Tracheophyta</taxon>
        <taxon>Spermatophyta</taxon>
        <taxon>Magnoliopsida</taxon>
        <taxon>eudicotyledons</taxon>
        <taxon>Gunneridae</taxon>
        <taxon>Pentapetalae</taxon>
        <taxon>rosids</taxon>
        <taxon>malvids</taxon>
        <taxon>Myrtales</taxon>
        <taxon>Myrtaceae</taxon>
        <taxon>Myrtoideae</taxon>
        <taxon>Eucalypteae</taxon>
        <taxon>Eucalyptus</taxon>
    </lineage>
</organism>
<feature type="region of interest" description="Disordered" evidence="1">
    <location>
        <begin position="76"/>
        <end position="96"/>
    </location>
</feature>
<dbReference type="EMBL" id="KK198757">
    <property type="protein sequence ID" value="KCW71678.1"/>
    <property type="molecule type" value="Genomic_DNA"/>
</dbReference>
<protein>
    <submittedName>
        <fullName evidence="2">Uncharacterized protein</fullName>
    </submittedName>
</protein>
<dbReference type="AlphaFoldDB" id="A0A059BZM8"/>
<dbReference type="Gramene" id="KCW71678">
    <property type="protein sequence ID" value="KCW71678"/>
    <property type="gene ID" value="EUGRSUZ_E00193"/>
</dbReference>
<evidence type="ECO:0000313" key="2">
    <source>
        <dbReference type="EMBL" id="KCW71678.1"/>
    </source>
</evidence>
<evidence type="ECO:0000256" key="1">
    <source>
        <dbReference type="SAM" id="MobiDB-lite"/>
    </source>
</evidence>
<sequence>MATGAPAKVSPDVPRERVEVMCRFFDNTGVSDPIPPPYAAPDGYSDLLHVSLKADQVRRGKVSCHLSVGPPLLVLASQSSPVPSSDRDSARIARRL</sequence>
<proteinExistence type="predicted"/>
<feature type="compositionally biased region" description="Basic and acidic residues" evidence="1">
    <location>
        <begin position="85"/>
        <end position="96"/>
    </location>
</feature>
<name>A0A059BZM8_EUCGR</name>
<reference evidence="2" key="1">
    <citation type="submission" date="2013-07" db="EMBL/GenBank/DDBJ databases">
        <title>The genome of Eucalyptus grandis.</title>
        <authorList>
            <person name="Schmutz J."/>
            <person name="Hayes R."/>
            <person name="Myburg A."/>
            <person name="Tuskan G."/>
            <person name="Grattapaglia D."/>
            <person name="Rokhsar D.S."/>
        </authorList>
    </citation>
    <scope>NUCLEOTIDE SEQUENCE</scope>
    <source>
        <tissue evidence="2">Leaf extractions</tissue>
    </source>
</reference>
<gene>
    <name evidence="2" type="ORF">EUGRSUZ_E00193</name>
</gene>